<dbReference type="EMBL" id="JANPWB010000015">
    <property type="protein sequence ID" value="KAJ1089750.1"/>
    <property type="molecule type" value="Genomic_DNA"/>
</dbReference>
<dbReference type="AlphaFoldDB" id="A0AAV7LQI4"/>
<gene>
    <name evidence="2" type="ORF">NDU88_002895</name>
</gene>
<keyword evidence="3" id="KW-1185">Reference proteome</keyword>
<evidence type="ECO:0000313" key="2">
    <source>
        <dbReference type="EMBL" id="KAJ1089750.1"/>
    </source>
</evidence>
<proteinExistence type="predicted"/>
<comment type="caution">
    <text evidence="2">The sequence shown here is derived from an EMBL/GenBank/DDBJ whole genome shotgun (WGS) entry which is preliminary data.</text>
</comment>
<evidence type="ECO:0000313" key="3">
    <source>
        <dbReference type="Proteomes" id="UP001066276"/>
    </source>
</evidence>
<accession>A0AAV7LQI4</accession>
<sequence>MSSHGVPFVAKTAKLEFWGRFVIVTGAVDARYICLVNVYTLNVDDANLFGTVMGGAVDHLGSKNLLAGELNCVMDGNPPDSCKELIDLVVKLDHRLLERRSDKGHTDHRLLVIRDKKQDTNKGTNEGEPMQIGTVRGPLTKEAQQ</sequence>
<name>A0AAV7LQI4_PLEWA</name>
<feature type="region of interest" description="Disordered" evidence="1">
    <location>
        <begin position="116"/>
        <end position="145"/>
    </location>
</feature>
<protein>
    <submittedName>
        <fullName evidence="2">Uncharacterized protein</fullName>
    </submittedName>
</protein>
<evidence type="ECO:0000256" key="1">
    <source>
        <dbReference type="SAM" id="MobiDB-lite"/>
    </source>
</evidence>
<reference evidence="2" key="1">
    <citation type="journal article" date="2022" name="bioRxiv">
        <title>Sequencing and chromosome-scale assembly of the giantPleurodeles waltlgenome.</title>
        <authorList>
            <person name="Brown T."/>
            <person name="Elewa A."/>
            <person name="Iarovenko S."/>
            <person name="Subramanian E."/>
            <person name="Araus A.J."/>
            <person name="Petzold A."/>
            <person name="Susuki M."/>
            <person name="Suzuki K.-i.T."/>
            <person name="Hayashi T."/>
            <person name="Toyoda A."/>
            <person name="Oliveira C."/>
            <person name="Osipova E."/>
            <person name="Leigh N.D."/>
            <person name="Simon A."/>
            <person name="Yun M.H."/>
        </authorList>
    </citation>
    <scope>NUCLEOTIDE SEQUENCE</scope>
    <source>
        <strain evidence="2">20211129_DDA</strain>
        <tissue evidence="2">Liver</tissue>
    </source>
</reference>
<organism evidence="2 3">
    <name type="scientific">Pleurodeles waltl</name>
    <name type="common">Iberian ribbed newt</name>
    <dbReference type="NCBI Taxonomy" id="8319"/>
    <lineage>
        <taxon>Eukaryota</taxon>
        <taxon>Metazoa</taxon>
        <taxon>Chordata</taxon>
        <taxon>Craniata</taxon>
        <taxon>Vertebrata</taxon>
        <taxon>Euteleostomi</taxon>
        <taxon>Amphibia</taxon>
        <taxon>Batrachia</taxon>
        <taxon>Caudata</taxon>
        <taxon>Salamandroidea</taxon>
        <taxon>Salamandridae</taxon>
        <taxon>Pleurodelinae</taxon>
        <taxon>Pleurodeles</taxon>
    </lineage>
</organism>
<dbReference type="Proteomes" id="UP001066276">
    <property type="component" value="Chromosome 11"/>
</dbReference>